<organism evidence="2 3">
    <name type="scientific">Kipferlia bialata</name>
    <dbReference type="NCBI Taxonomy" id="797122"/>
    <lineage>
        <taxon>Eukaryota</taxon>
        <taxon>Metamonada</taxon>
        <taxon>Carpediemonas-like organisms</taxon>
        <taxon>Kipferlia</taxon>
    </lineage>
</organism>
<gene>
    <name evidence="2" type="ORF">KIPB_004904</name>
</gene>
<dbReference type="EMBL" id="BDIP01001095">
    <property type="protein sequence ID" value="GIQ83559.1"/>
    <property type="molecule type" value="Genomic_DNA"/>
</dbReference>
<evidence type="ECO:0000313" key="2">
    <source>
        <dbReference type="EMBL" id="GIQ83559.1"/>
    </source>
</evidence>
<name>A0A9K3CUH9_9EUKA</name>
<evidence type="ECO:0000256" key="1">
    <source>
        <dbReference type="SAM" id="MobiDB-lite"/>
    </source>
</evidence>
<comment type="caution">
    <text evidence="2">The sequence shown here is derived from an EMBL/GenBank/DDBJ whole genome shotgun (WGS) entry which is preliminary data.</text>
</comment>
<sequence>MSGIYNTRHVSHIQLGEDPTRDNRNTADIRNRADRYRYKIPDLTFGDQTVPDIGVQELLRPVERTEAELLMDSTLETHYRPAPVGGGTSSLGVRGGEVMPAHKRDAIFGETVDRTGESSGAIVQSGSSLAAPKQNRPDSKSVIRRQNVHLLEPGQTVDRCYNWGGEDKESRVFGSQPLTRDQTVASNMGQYKDLEAPPAWPQRLTDKDIAVRRPMEMAKSTKKAGGGDGVASCIRRPVAAFAEGSIGAEERHERKVRERVEREVPDRVFGYVAEAKDETPSILRIVNDY</sequence>
<proteinExistence type="predicted"/>
<protein>
    <submittedName>
        <fullName evidence="2">Uncharacterized protein</fullName>
    </submittedName>
</protein>
<accession>A0A9K3CUH9</accession>
<dbReference type="Proteomes" id="UP000265618">
    <property type="component" value="Unassembled WGS sequence"/>
</dbReference>
<dbReference type="AlphaFoldDB" id="A0A9K3CUH9"/>
<reference evidence="2 3" key="1">
    <citation type="journal article" date="2018" name="PLoS ONE">
        <title>The draft genome of Kipferlia bialata reveals reductive genome evolution in fornicate parasites.</title>
        <authorList>
            <person name="Tanifuji G."/>
            <person name="Takabayashi S."/>
            <person name="Kume K."/>
            <person name="Takagi M."/>
            <person name="Nakayama T."/>
            <person name="Kamikawa R."/>
            <person name="Inagaki Y."/>
            <person name="Hashimoto T."/>
        </authorList>
    </citation>
    <scope>NUCLEOTIDE SEQUENCE [LARGE SCALE GENOMIC DNA]</scope>
    <source>
        <strain evidence="2">NY0173</strain>
    </source>
</reference>
<keyword evidence="3" id="KW-1185">Reference proteome</keyword>
<evidence type="ECO:0000313" key="3">
    <source>
        <dbReference type="Proteomes" id="UP000265618"/>
    </source>
</evidence>
<feature type="region of interest" description="Disordered" evidence="1">
    <location>
        <begin position="117"/>
        <end position="142"/>
    </location>
</feature>
<feature type="compositionally biased region" description="Polar residues" evidence="1">
    <location>
        <begin position="117"/>
        <end position="128"/>
    </location>
</feature>